<feature type="region of interest" description="Disordered" evidence="1">
    <location>
        <begin position="1"/>
        <end position="23"/>
    </location>
</feature>
<dbReference type="OrthoDB" id="2626117at2"/>
<sequence>MTTNIHTVSEIAPPTAGTDSSEAGTAAVITTIREYIIEEFLPGTDPARISTQMDLLNSGIIDSLGLLKLIAWLETHFEVGIDDTDLDPVNFGSLQAIAEFVERPRSGHDLP</sequence>
<dbReference type="Gene3D" id="1.10.1200.10">
    <property type="entry name" value="ACP-like"/>
    <property type="match status" value="1"/>
</dbReference>
<evidence type="ECO:0000313" key="3">
    <source>
        <dbReference type="EMBL" id="MBB5642454.1"/>
    </source>
</evidence>
<evidence type="ECO:0000256" key="1">
    <source>
        <dbReference type="SAM" id="MobiDB-lite"/>
    </source>
</evidence>
<evidence type="ECO:0000313" key="4">
    <source>
        <dbReference type="Proteomes" id="UP000561726"/>
    </source>
</evidence>
<feature type="domain" description="Carrier" evidence="2">
    <location>
        <begin position="27"/>
        <end position="105"/>
    </location>
</feature>
<dbReference type="InterPro" id="IPR009081">
    <property type="entry name" value="PP-bd_ACP"/>
</dbReference>
<dbReference type="AlphaFoldDB" id="A0A7W8ZY85"/>
<gene>
    <name evidence="3" type="ORF">BJ997_003002</name>
</gene>
<organism evidence="3 4">
    <name type="scientific">Cryobacterium roopkundense</name>
    <dbReference type="NCBI Taxonomy" id="1001240"/>
    <lineage>
        <taxon>Bacteria</taxon>
        <taxon>Bacillati</taxon>
        <taxon>Actinomycetota</taxon>
        <taxon>Actinomycetes</taxon>
        <taxon>Micrococcales</taxon>
        <taxon>Microbacteriaceae</taxon>
        <taxon>Cryobacterium</taxon>
    </lineage>
</organism>
<proteinExistence type="predicted"/>
<protein>
    <submittedName>
        <fullName evidence="3">Acyl carrier protein</fullName>
    </submittedName>
</protein>
<evidence type="ECO:0000259" key="2">
    <source>
        <dbReference type="PROSITE" id="PS50075"/>
    </source>
</evidence>
<comment type="caution">
    <text evidence="3">The sequence shown here is derived from an EMBL/GenBank/DDBJ whole genome shotgun (WGS) entry which is preliminary data.</text>
</comment>
<dbReference type="RefSeq" id="WP_084140972.1">
    <property type="nucleotide sequence ID" value="NZ_JACHBQ010000001.1"/>
</dbReference>
<name>A0A7W8ZY85_9MICO</name>
<accession>A0A7W8ZY85</accession>
<dbReference type="InterPro" id="IPR036736">
    <property type="entry name" value="ACP-like_sf"/>
</dbReference>
<dbReference type="EMBL" id="JACHBQ010000001">
    <property type="protein sequence ID" value="MBB5642454.1"/>
    <property type="molecule type" value="Genomic_DNA"/>
</dbReference>
<dbReference type="Pfam" id="PF00550">
    <property type="entry name" value="PP-binding"/>
    <property type="match status" value="1"/>
</dbReference>
<dbReference type="PROSITE" id="PS50075">
    <property type="entry name" value="CARRIER"/>
    <property type="match status" value="1"/>
</dbReference>
<dbReference type="SUPFAM" id="SSF47336">
    <property type="entry name" value="ACP-like"/>
    <property type="match status" value="1"/>
</dbReference>
<dbReference type="Proteomes" id="UP000561726">
    <property type="component" value="Unassembled WGS sequence"/>
</dbReference>
<reference evidence="3 4" key="1">
    <citation type="submission" date="2020-08" db="EMBL/GenBank/DDBJ databases">
        <title>Sequencing the genomes of 1000 actinobacteria strains.</title>
        <authorList>
            <person name="Klenk H.-P."/>
        </authorList>
    </citation>
    <scope>NUCLEOTIDE SEQUENCE [LARGE SCALE GENOMIC DNA]</scope>
    <source>
        <strain evidence="3 4">DSM 21065</strain>
    </source>
</reference>